<dbReference type="Proteomes" id="UP001060164">
    <property type="component" value="Chromosome"/>
</dbReference>
<name>A0ABY5VGZ1_9FIRM</name>
<dbReference type="CDD" id="cd00093">
    <property type="entry name" value="HTH_XRE"/>
    <property type="match status" value="1"/>
</dbReference>
<dbReference type="SMART" id="SM00530">
    <property type="entry name" value="HTH_XRE"/>
    <property type="match status" value="1"/>
</dbReference>
<reference evidence="2" key="1">
    <citation type="journal article" date="2022" name="Cell">
        <title>Design, construction, and in vivo augmentation of a complex gut microbiome.</title>
        <authorList>
            <person name="Cheng A.G."/>
            <person name="Ho P.Y."/>
            <person name="Aranda-Diaz A."/>
            <person name="Jain S."/>
            <person name="Yu F.B."/>
            <person name="Meng X."/>
            <person name="Wang M."/>
            <person name="Iakiviak M."/>
            <person name="Nagashima K."/>
            <person name="Zhao A."/>
            <person name="Murugkar P."/>
            <person name="Patil A."/>
            <person name="Atabakhsh K."/>
            <person name="Weakley A."/>
            <person name="Yan J."/>
            <person name="Brumbaugh A.R."/>
            <person name="Higginbottom S."/>
            <person name="Dimas A."/>
            <person name="Shiver A.L."/>
            <person name="Deutschbauer A."/>
            <person name="Neff N."/>
            <person name="Sonnenburg J.L."/>
            <person name="Huang K.C."/>
            <person name="Fischbach M.A."/>
        </authorList>
    </citation>
    <scope>NUCLEOTIDE SEQUENCE</scope>
    <source>
        <strain evidence="2">DSM 19829</strain>
    </source>
</reference>
<dbReference type="Gene3D" id="1.10.260.40">
    <property type="entry name" value="lambda repressor-like DNA-binding domains"/>
    <property type="match status" value="1"/>
</dbReference>
<dbReference type="EMBL" id="CP102290">
    <property type="protein sequence ID" value="UWP59860.1"/>
    <property type="molecule type" value="Genomic_DNA"/>
</dbReference>
<keyword evidence="3" id="KW-1185">Reference proteome</keyword>
<evidence type="ECO:0000259" key="1">
    <source>
        <dbReference type="PROSITE" id="PS50943"/>
    </source>
</evidence>
<dbReference type="InterPro" id="IPR001387">
    <property type="entry name" value="Cro/C1-type_HTH"/>
</dbReference>
<evidence type="ECO:0000313" key="2">
    <source>
        <dbReference type="EMBL" id="UWP59860.1"/>
    </source>
</evidence>
<dbReference type="Pfam" id="PF01381">
    <property type="entry name" value="HTH_3"/>
    <property type="match status" value="1"/>
</dbReference>
<evidence type="ECO:0000313" key="3">
    <source>
        <dbReference type="Proteomes" id="UP001060164"/>
    </source>
</evidence>
<dbReference type="SUPFAM" id="SSF47413">
    <property type="entry name" value="lambda repressor-like DNA-binding domains"/>
    <property type="match status" value="1"/>
</dbReference>
<protein>
    <submittedName>
        <fullName evidence="2">Helix-turn-helix domain-containing protein</fullName>
    </submittedName>
</protein>
<dbReference type="PROSITE" id="PS50943">
    <property type="entry name" value="HTH_CROC1"/>
    <property type="match status" value="1"/>
</dbReference>
<dbReference type="InterPro" id="IPR010982">
    <property type="entry name" value="Lambda_DNA-bd_dom_sf"/>
</dbReference>
<feature type="domain" description="HTH cro/C1-type" evidence="1">
    <location>
        <begin position="6"/>
        <end position="60"/>
    </location>
</feature>
<gene>
    <name evidence="2" type="ORF">NQ502_02010</name>
</gene>
<organism evidence="2 3">
    <name type="scientific">Ruminococcus gauvreauii</name>
    <dbReference type="NCBI Taxonomy" id="438033"/>
    <lineage>
        <taxon>Bacteria</taxon>
        <taxon>Bacillati</taxon>
        <taxon>Bacillota</taxon>
        <taxon>Clostridia</taxon>
        <taxon>Eubacteriales</taxon>
        <taxon>Oscillospiraceae</taxon>
        <taxon>Ruminococcus</taxon>
    </lineage>
</organism>
<accession>A0ABY5VGZ1</accession>
<sequence length="72" mass="8764">MYFERLENMRVDRDLTQQKIADVLNCHRIVYHRYEKGIREIPVWALIRLAKYYDCTVDYLLGISNSKRHFGE</sequence>
<proteinExistence type="predicted"/>